<name>A0A5C5RET7_9ACTN</name>
<dbReference type="PANTHER" id="PTHR48443:SF1">
    <property type="entry name" value="DNA-DIRECTED RNA POLYMERASE SUBUNIT BETA"/>
    <property type="match status" value="1"/>
</dbReference>
<dbReference type="InterPro" id="IPR007081">
    <property type="entry name" value="RNA_pol_Rpb1_5"/>
</dbReference>
<accession>A0A5C5RET7</accession>
<dbReference type="GO" id="GO:0000428">
    <property type="term" value="C:DNA-directed RNA polymerase complex"/>
    <property type="evidence" value="ECO:0007669"/>
    <property type="project" value="UniProtKB-KW"/>
</dbReference>
<dbReference type="Proteomes" id="UP000319375">
    <property type="component" value="Unassembled WGS sequence"/>
</dbReference>
<evidence type="ECO:0000256" key="2">
    <source>
        <dbReference type="ARBA" id="ARBA00022833"/>
    </source>
</evidence>
<gene>
    <name evidence="4" type="ORF">FK530_25190</name>
</gene>
<evidence type="ECO:0000256" key="1">
    <source>
        <dbReference type="ARBA" id="ARBA00022679"/>
    </source>
</evidence>
<dbReference type="PANTHER" id="PTHR48443">
    <property type="entry name" value="DNA-DIRECTED RNA POLYMERASE SUBUNIT BETA"/>
    <property type="match status" value="1"/>
</dbReference>
<proteinExistence type="predicted"/>
<organism evidence="4 5">
    <name type="scientific">Tsukamurella conjunctivitidis</name>
    <dbReference type="NCBI Taxonomy" id="2592068"/>
    <lineage>
        <taxon>Bacteria</taxon>
        <taxon>Bacillati</taxon>
        <taxon>Actinomycetota</taxon>
        <taxon>Actinomycetes</taxon>
        <taxon>Mycobacteriales</taxon>
        <taxon>Tsukamurellaceae</taxon>
        <taxon>Tsukamurella</taxon>
    </lineage>
</organism>
<feature type="non-terminal residue" evidence="4">
    <location>
        <position position="186"/>
    </location>
</feature>
<dbReference type="AlphaFoldDB" id="A0A5C5RET7"/>
<keyword evidence="4" id="KW-0804">Transcription</keyword>
<sequence length="186" mass="20457">EVSRRQELEVKEGDHVEAGTALTKGRLDPKEVLRIRGRNAAQKQLVDEVQEVYRSQGVDIHSKHIEVIVRQMLRKVTILEPGDTTFMPGELVDRMAYLGQNRKVAAEGGQPASGRQMLMGITKASLATDSWLSAASFQETTKVLTEAAMNGKKDPLVGLKENVMLGKLIPAGTGLARYNRVHVEPT</sequence>
<keyword evidence="4" id="KW-0240">DNA-directed RNA polymerase</keyword>
<evidence type="ECO:0000313" key="5">
    <source>
        <dbReference type="Proteomes" id="UP000319375"/>
    </source>
</evidence>
<evidence type="ECO:0000313" key="4">
    <source>
        <dbReference type="EMBL" id="TWS21649.1"/>
    </source>
</evidence>
<dbReference type="GO" id="GO:0006351">
    <property type="term" value="P:DNA-templated transcription"/>
    <property type="evidence" value="ECO:0007669"/>
    <property type="project" value="InterPro"/>
</dbReference>
<keyword evidence="1" id="KW-0808">Transferase</keyword>
<dbReference type="Gene3D" id="1.10.150.390">
    <property type="match status" value="1"/>
</dbReference>
<evidence type="ECO:0000259" key="3">
    <source>
        <dbReference type="Pfam" id="PF04998"/>
    </source>
</evidence>
<dbReference type="EMBL" id="VIGX01000230">
    <property type="protein sequence ID" value="TWS21649.1"/>
    <property type="molecule type" value="Genomic_DNA"/>
</dbReference>
<feature type="non-terminal residue" evidence="4">
    <location>
        <position position="1"/>
    </location>
</feature>
<keyword evidence="2" id="KW-0862">Zinc</keyword>
<protein>
    <submittedName>
        <fullName evidence="4">DNA-directed RNA polymerase subunit beta</fullName>
    </submittedName>
</protein>
<dbReference type="FunFam" id="1.10.150.390:FF:000002">
    <property type="entry name" value="DNA-directed RNA polymerase subunit beta"/>
    <property type="match status" value="1"/>
</dbReference>
<dbReference type="SUPFAM" id="SSF64484">
    <property type="entry name" value="beta and beta-prime subunits of DNA dependent RNA-polymerase"/>
    <property type="match status" value="1"/>
</dbReference>
<keyword evidence="5" id="KW-1185">Reference proteome</keyword>
<reference evidence="4 5" key="1">
    <citation type="submission" date="2019-06" db="EMBL/GenBank/DDBJ databases">
        <title>Tsukamurella conjunctivitidis sp. nov., Tsukamurella assacharolytica sp. nov. and Tsukamurella sputae sp. nov. isolated from patients with conjunctivitis, bacteraemia (lymphoma) and respiratory infection (sputum) in Hong Kong.</title>
        <authorList>
            <person name="Teng J.L.L."/>
            <person name="Lee H.H."/>
            <person name="Fong J.Y.H."/>
            <person name="Fok K.M.N."/>
            <person name="Lau S.K.P."/>
            <person name="Woo P.C.Y."/>
        </authorList>
    </citation>
    <scope>NUCLEOTIDE SEQUENCE [LARGE SCALE GENOMIC DNA]</scope>
    <source>
        <strain evidence="4 5">HKU72</strain>
    </source>
</reference>
<feature type="domain" description="RNA polymerase Rpb1" evidence="3">
    <location>
        <begin position="5"/>
        <end position="127"/>
    </location>
</feature>
<dbReference type="Gene3D" id="1.10.1790.20">
    <property type="match status" value="1"/>
</dbReference>
<comment type="caution">
    <text evidence="4">The sequence shown here is derived from an EMBL/GenBank/DDBJ whole genome shotgun (WGS) entry which is preliminary data.</text>
</comment>
<dbReference type="GO" id="GO:0003677">
    <property type="term" value="F:DNA binding"/>
    <property type="evidence" value="ECO:0007669"/>
    <property type="project" value="InterPro"/>
</dbReference>
<dbReference type="GO" id="GO:0003899">
    <property type="term" value="F:DNA-directed RNA polymerase activity"/>
    <property type="evidence" value="ECO:0007669"/>
    <property type="project" value="InterPro"/>
</dbReference>
<dbReference type="Pfam" id="PF04998">
    <property type="entry name" value="RNA_pol_Rpb1_5"/>
    <property type="match status" value="1"/>
</dbReference>
<dbReference type="CDD" id="cd02655">
    <property type="entry name" value="RNAP_beta'_C"/>
    <property type="match status" value="1"/>
</dbReference>